<feature type="region of interest" description="Disordered" evidence="1">
    <location>
        <begin position="1"/>
        <end position="29"/>
    </location>
</feature>
<dbReference type="EMBL" id="JAAOYM010000001">
    <property type="protein sequence ID" value="NIJ12706.1"/>
    <property type="molecule type" value="Genomic_DNA"/>
</dbReference>
<keyword evidence="2" id="KW-0378">Hydrolase</keyword>
<comment type="caution">
    <text evidence="2">The sequence shown here is derived from an EMBL/GenBank/DDBJ whole genome shotgun (WGS) entry which is preliminary data.</text>
</comment>
<evidence type="ECO:0000313" key="3">
    <source>
        <dbReference type="Proteomes" id="UP000545493"/>
    </source>
</evidence>
<dbReference type="AlphaFoldDB" id="A0A7X5UR97"/>
<keyword evidence="2" id="KW-0121">Carboxypeptidase</keyword>
<proteinExistence type="predicted"/>
<gene>
    <name evidence="2" type="ORF">FHU38_003050</name>
</gene>
<feature type="compositionally biased region" description="Basic and acidic residues" evidence="1">
    <location>
        <begin position="1"/>
        <end position="13"/>
    </location>
</feature>
<organism evidence="2 3">
    <name type="scientific">Saccharomonospora amisosensis</name>
    <dbReference type="NCBI Taxonomy" id="1128677"/>
    <lineage>
        <taxon>Bacteria</taxon>
        <taxon>Bacillati</taxon>
        <taxon>Actinomycetota</taxon>
        <taxon>Actinomycetes</taxon>
        <taxon>Pseudonocardiales</taxon>
        <taxon>Pseudonocardiaceae</taxon>
        <taxon>Saccharomonospora</taxon>
    </lineage>
</organism>
<evidence type="ECO:0000313" key="2">
    <source>
        <dbReference type="EMBL" id="NIJ12706.1"/>
    </source>
</evidence>
<name>A0A7X5UR97_9PSEU</name>
<keyword evidence="2" id="KW-0645">Protease</keyword>
<protein>
    <submittedName>
        <fullName evidence="2">Metal-dependent amidase/aminoacylase/carboxypeptidase family protein</fullName>
    </submittedName>
</protein>
<sequence length="108" mass="11263">MLTRPTERVETAFRPHFPPRLPGQAPLVPGSEDFGEFGAAAGVPSVFWLVGGLAERMVLDAMAAGRFESDVPSNHSAAFAPVPRPTSRTGVEALVVAALAWLPGPGTA</sequence>
<keyword evidence="3" id="KW-1185">Reference proteome</keyword>
<reference evidence="2 3" key="1">
    <citation type="submission" date="2020-03" db="EMBL/GenBank/DDBJ databases">
        <title>Sequencing the genomes of 1000 actinobacteria strains.</title>
        <authorList>
            <person name="Klenk H.-P."/>
        </authorList>
    </citation>
    <scope>NUCLEOTIDE SEQUENCE [LARGE SCALE GENOMIC DNA]</scope>
    <source>
        <strain evidence="2 3">DSM 45685</strain>
    </source>
</reference>
<dbReference type="Gene3D" id="3.40.630.10">
    <property type="entry name" value="Zn peptidases"/>
    <property type="match status" value="1"/>
</dbReference>
<evidence type="ECO:0000256" key="1">
    <source>
        <dbReference type="SAM" id="MobiDB-lite"/>
    </source>
</evidence>
<dbReference type="GO" id="GO:0004180">
    <property type="term" value="F:carboxypeptidase activity"/>
    <property type="evidence" value="ECO:0007669"/>
    <property type="project" value="UniProtKB-KW"/>
</dbReference>
<dbReference type="Proteomes" id="UP000545493">
    <property type="component" value="Unassembled WGS sequence"/>
</dbReference>
<accession>A0A7X5UR97</accession>